<accession>A0ABS3V8F1</accession>
<dbReference type="EMBL" id="JAGFWR010000006">
    <property type="protein sequence ID" value="MBO4161866.1"/>
    <property type="molecule type" value="Genomic_DNA"/>
</dbReference>
<dbReference type="InterPro" id="IPR041013">
    <property type="entry name" value="AOC-like"/>
</dbReference>
<reference evidence="2 3" key="1">
    <citation type="submission" date="2021-03" db="EMBL/GenBank/DDBJ databases">
        <authorList>
            <person name="Lee D.-H."/>
        </authorList>
    </citation>
    <scope>NUCLEOTIDE SEQUENCE [LARGE SCALE GENOMIC DNA]</scope>
    <source>
        <strain evidence="2 3">MMS20-R2-23</strain>
    </source>
</reference>
<organism evidence="2 3">
    <name type="scientific">Micromonospora antibiotica</name>
    <dbReference type="NCBI Taxonomy" id="2807623"/>
    <lineage>
        <taxon>Bacteria</taxon>
        <taxon>Bacillati</taxon>
        <taxon>Actinomycetota</taxon>
        <taxon>Actinomycetes</taxon>
        <taxon>Micromonosporales</taxon>
        <taxon>Micromonosporaceae</taxon>
        <taxon>Micromonospora</taxon>
    </lineage>
</organism>
<evidence type="ECO:0000313" key="3">
    <source>
        <dbReference type="Proteomes" id="UP000671399"/>
    </source>
</evidence>
<comment type="caution">
    <text evidence="2">The sequence shown here is derived from an EMBL/GenBank/DDBJ whole genome shotgun (WGS) entry which is preliminary data.</text>
</comment>
<keyword evidence="3" id="KW-1185">Reference proteome</keyword>
<dbReference type="Proteomes" id="UP000671399">
    <property type="component" value="Unassembled WGS sequence"/>
</dbReference>
<evidence type="ECO:0000313" key="2">
    <source>
        <dbReference type="EMBL" id="MBO4161866.1"/>
    </source>
</evidence>
<dbReference type="Pfam" id="PF18678">
    <property type="entry name" value="AOC_like"/>
    <property type="match status" value="1"/>
</dbReference>
<feature type="domain" description="Allene oxide cyclase barrel-like" evidence="1">
    <location>
        <begin position="14"/>
        <end position="126"/>
    </location>
</feature>
<dbReference type="RefSeq" id="WP_208567527.1">
    <property type="nucleotide sequence ID" value="NZ_JAGFWR010000006.1"/>
</dbReference>
<protein>
    <recommendedName>
        <fullName evidence="1">Allene oxide cyclase barrel-like domain-containing protein</fullName>
    </recommendedName>
</protein>
<proteinExistence type="predicted"/>
<name>A0ABS3V8F1_9ACTN</name>
<evidence type="ECO:0000259" key="1">
    <source>
        <dbReference type="Pfam" id="PF18678"/>
    </source>
</evidence>
<sequence>MYDNLHEILTSFGADIDFEDPKLGQSGWYKADLVVPDEGRVGTVDGGYRLVMHRGSDGMPMVHLSETLSFPQGDVHVQAWAEFPNLSNGNWLYCPAVGISGELTGRQGFRQWRPVELGKLAEAKVIFYTSPTQ</sequence>
<gene>
    <name evidence="2" type="ORF">JQN83_13750</name>
</gene>